<evidence type="ECO:0000313" key="13">
    <source>
        <dbReference type="EMBL" id="KAF4732646.1"/>
    </source>
</evidence>
<dbReference type="Pfam" id="PF00514">
    <property type="entry name" value="Arm"/>
    <property type="match status" value="2"/>
</dbReference>
<evidence type="ECO:0000256" key="9">
    <source>
        <dbReference type="PROSITE-ProRule" id="PRU00561"/>
    </source>
</evidence>
<proteinExistence type="inferred from homology"/>
<feature type="repeat" description="ARM" evidence="8">
    <location>
        <begin position="337"/>
        <end position="380"/>
    </location>
</feature>
<comment type="caution">
    <text evidence="13">The sequence shown here is derived from an EMBL/GenBank/DDBJ whole genome shotgun (WGS) entry which is preliminary data.</text>
</comment>
<feature type="transmembrane region" description="Helical" evidence="11">
    <location>
        <begin position="20"/>
        <end position="38"/>
    </location>
</feature>
<dbReference type="PROSITE" id="PS51214">
    <property type="entry name" value="IBB"/>
    <property type="match status" value="1"/>
</dbReference>
<dbReference type="Proteomes" id="UP000574390">
    <property type="component" value="Unassembled WGS sequence"/>
</dbReference>
<dbReference type="InterPro" id="IPR016024">
    <property type="entry name" value="ARM-type_fold"/>
</dbReference>
<dbReference type="InterPro" id="IPR000225">
    <property type="entry name" value="Armadillo"/>
</dbReference>
<dbReference type="AlphaFoldDB" id="A0A7J6SK15"/>
<dbReference type="GO" id="GO:0061608">
    <property type="term" value="F:nuclear import signal receptor activity"/>
    <property type="evidence" value="ECO:0007669"/>
    <property type="project" value="InterPro"/>
</dbReference>
<dbReference type="InterPro" id="IPR037185">
    <property type="entry name" value="EmrE-like"/>
</dbReference>
<dbReference type="SUPFAM" id="SSF103481">
    <property type="entry name" value="Multidrug resistance efflux transporter EmrE"/>
    <property type="match status" value="1"/>
</dbReference>
<keyword evidence="7 11" id="KW-0472">Membrane</keyword>
<organism evidence="13 14">
    <name type="scientific">Perkinsus olseni</name>
    <name type="common">Perkinsus atlanticus</name>
    <dbReference type="NCBI Taxonomy" id="32597"/>
    <lineage>
        <taxon>Eukaryota</taxon>
        <taxon>Sar</taxon>
        <taxon>Alveolata</taxon>
        <taxon>Perkinsozoa</taxon>
        <taxon>Perkinsea</taxon>
        <taxon>Perkinsida</taxon>
        <taxon>Perkinsidae</taxon>
        <taxon>Perkinsus</taxon>
    </lineage>
</organism>
<accession>A0A7J6SK15</accession>
<dbReference type="PROSITE" id="PS50176">
    <property type="entry name" value="ARM_REPEAT"/>
    <property type="match status" value="1"/>
</dbReference>
<evidence type="ECO:0000259" key="12">
    <source>
        <dbReference type="PROSITE" id="PS51214"/>
    </source>
</evidence>
<evidence type="ECO:0000313" key="14">
    <source>
        <dbReference type="Proteomes" id="UP000574390"/>
    </source>
</evidence>
<feature type="transmembrane region" description="Helical" evidence="11">
    <location>
        <begin position="148"/>
        <end position="167"/>
    </location>
</feature>
<feature type="transmembrane region" description="Helical" evidence="11">
    <location>
        <begin position="118"/>
        <end position="139"/>
    </location>
</feature>
<feature type="transmembrane region" description="Helical" evidence="11">
    <location>
        <begin position="50"/>
        <end position="74"/>
    </location>
</feature>
<gene>
    <name evidence="13" type="ORF">FOZ62_002043</name>
</gene>
<comment type="subcellular location">
    <subcellularLocation>
        <location evidence="1">Membrane</location>
        <topology evidence="1">Multi-pass membrane protein</topology>
    </subcellularLocation>
</comment>
<dbReference type="EMBL" id="JABANM010014432">
    <property type="protein sequence ID" value="KAF4732646.1"/>
    <property type="molecule type" value="Genomic_DNA"/>
</dbReference>
<dbReference type="InterPro" id="IPR011989">
    <property type="entry name" value="ARM-like"/>
</dbReference>
<keyword evidence="6 11" id="KW-1133">Transmembrane helix</keyword>
<keyword evidence="3 9" id="KW-0813">Transport</keyword>
<protein>
    <recommendedName>
        <fullName evidence="12">IBB domain-containing protein</fullName>
    </recommendedName>
</protein>
<evidence type="ECO:0000256" key="4">
    <source>
        <dbReference type="ARBA" id="ARBA00022692"/>
    </source>
</evidence>
<dbReference type="InterPro" id="IPR007271">
    <property type="entry name" value="Nuc_sug_transpt"/>
</dbReference>
<dbReference type="GO" id="GO:0006606">
    <property type="term" value="P:protein import into nucleus"/>
    <property type="evidence" value="ECO:0007669"/>
    <property type="project" value="InterPro"/>
</dbReference>
<dbReference type="InterPro" id="IPR002652">
    <property type="entry name" value="Importin-a_IBB"/>
</dbReference>
<evidence type="ECO:0000256" key="10">
    <source>
        <dbReference type="SAM" id="MobiDB-lite"/>
    </source>
</evidence>
<dbReference type="PANTHER" id="PTHR23316">
    <property type="entry name" value="IMPORTIN ALPHA"/>
    <property type="match status" value="1"/>
</dbReference>
<feature type="transmembrane region" description="Helical" evidence="11">
    <location>
        <begin position="210"/>
        <end position="228"/>
    </location>
</feature>
<keyword evidence="5" id="KW-0653">Protein transport</keyword>
<dbReference type="GO" id="GO:0015165">
    <property type="term" value="F:pyrimidine nucleotide-sugar transmembrane transporter activity"/>
    <property type="evidence" value="ECO:0007669"/>
    <property type="project" value="InterPro"/>
</dbReference>
<evidence type="ECO:0000256" key="3">
    <source>
        <dbReference type="ARBA" id="ARBA00022448"/>
    </source>
</evidence>
<feature type="region of interest" description="Disordered" evidence="10">
    <location>
        <begin position="266"/>
        <end position="293"/>
    </location>
</feature>
<dbReference type="GO" id="GO:0000139">
    <property type="term" value="C:Golgi membrane"/>
    <property type="evidence" value="ECO:0007669"/>
    <property type="project" value="InterPro"/>
</dbReference>
<feature type="non-terminal residue" evidence="13">
    <location>
        <position position="1"/>
    </location>
</feature>
<feature type="transmembrane region" description="Helical" evidence="11">
    <location>
        <begin position="179"/>
        <end position="198"/>
    </location>
</feature>
<evidence type="ECO:0000256" key="7">
    <source>
        <dbReference type="ARBA" id="ARBA00023136"/>
    </source>
</evidence>
<evidence type="ECO:0000256" key="2">
    <source>
        <dbReference type="ARBA" id="ARBA00010394"/>
    </source>
</evidence>
<dbReference type="Pfam" id="PF01749">
    <property type="entry name" value="IBB"/>
    <property type="match status" value="1"/>
</dbReference>
<evidence type="ECO:0000256" key="5">
    <source>
        <dbReference type="ARBA" id="ARBA00022927"/>
    </source>
</evidence>
<evidence type="ECO:0000256" key="6">
    <source>
        <dbReference type="ARBA" id="ARBA00022989"/>
    </source>
</evidence>
<reference evidence="13 14" key="1">
    <citation type="submission" date="2020-04" db="EMBL/GenBank/DDBJ databases">
        <title>Perkinsus olseni comparative genomics.</title>
        <authorList>
            <person name="Bogema D.R."/>
        </authorList>
    </citation>
    <scope>NUCLEOTIDE SEQUENCE [LARGE SCALE GENOMIC DNA]</scope>
    <source>
        <strain evidence="13">ATCC PRA-205</strain>
    </source>
</reference>
<evidence type="ECO:0000256" key="11">
    <source>
        <dbReference type="SAM" id="Phobius"/>
    </source>
</evidence>
<evidence type="ECO:0000256" key="1">
    <source>
        <dbReference type="ARBA" id="ARBA00004141"/>
    </source>
</evidence>
<dbReference type="Pfam" id="PF04142">
    <property type="entry name" value="Nuc_sug_transp"/>
    <property type="match status" value="1"/>
</dbReference>
<dbReference type="SUPFAM" id="SSF48371">
    <property type="entry name" value="ARM repeat"/>
    <property type="match status" value="1"/>
</dbReference>
<name>A0A7J6SK15_PEROL</name>
<evidence type="ECO:0000256" key="8">
    <source>
        <dbReference type="PROSITE-ProRule" id="PRU00259"/>
    </source>
</evidence>
<keyword evidence="4 11" id="KW-0812">Transmembrane</keyword>
<comment type="similarity">
    <text evidence="2">Belongs to the importin alpha family.</text>
</comment>
<dbReference type="Gene3D" id="1.25.10.10">
    <property type="entry name" value="Leucine-rich Repeat Variant"/>
    <property type="match status" value="1"/>
</dbReference>
<sequence>MAEQLDESPSDERRRPRRDGITSTGLFFMALLALQFGSQPQLQSQFIDRSVNTTMVVLLTEIVKLLFAIAFMLLEGSLVGCLSTWRPLPSLAVAALPAATYALQNQCIQTAYRNLDPLVFNLVNQTKLLWAAVLTYLILGRRQSSMQVLALSMLFVSAVLISIGQQSEGPSEYAERDPALGMFSIIVASTLSGVGAAVSELALRSYNRNSYLFSAELAMYSALLVIGVEATAHGGVPELHPDFYRRRRRREDATLQIRKKEKAEQLVRRRRLEMDDDEGSKATTKDNSSAPTKNDIPSLVALLKSSDPDTALEALVSFRKMLSKEDNPPIADVIAAGVLPRFKYLLDNPTVSKMQFEAAWALTNVASGNSEQTRAVIELGAVDSFRNLLSSEDTDLQEQSIWALANIAGDGAVVRDACLERGVLPPLLAVIRAGKNINIVRLGTWAVSNFCRGKP</sequence>
<feature type="domain" description="IBB" evidence="12">
    <location>
        <begin position="200"/>
        <end position="279"/>
    </location>
</feature>
<dbReference type="SMART" id="SM00185">
    <property type="entry name" value="ARM"/>
    <property type="match status" value="3"/>
</dbReference>